<protein>
    <submittedName>
        <fullName evidence="3">DUF732 domain-containing protein</fullName>
    </submittedName>
</protein>
<dbReference type="AlphaFoldDB" id="A0A7D6VCM5"/>
<dbReference type="Proteomes" id="UP000515512">
    <property type="component" value="Chromosome"/>
</dbReference>
<proteinExistence type="predicted"/>
<gene>
    <name evidence="3" type="ORF">H0264_14300</name>
</gene>
<dbReference type="Pfam" id="PF05305">
    <property type="entry name" value="DUF732"/>
    <property type="match status" value="1"/>
</dbReference>
<evidence type="ECO:0000313" key="4">
    <source>
        <dbReference type="Proteomes" id="UP000515512"/>
    </source>
</evidence>
<sequence length="112" mass="11949">MSIFRRLTAATVFAVVTTAACAGAAAADPEREAAFLDEVRAAVPVFSPFIDQRPELLVRDGYIVCDAISQGASMEEIATVFERNINKNGRGAIVVSPAEAREYVDAAARNLC</sequence>
<dbReference type="KEGG" id="nhu:H0264_14300"/>
<accession>A0A7D6VCM5</accession>
<dbReference type="InterPro" id="IPR007969">
    <property type="entry name" value="DUF732"/>
</dbReference>
<feature type="signal peptide" evidence="1">
    <location>
        <begin position="1"/>
        <end position="22"/>
    </location>
</feature>
<feature type="domain" description="DUF732" evidence="2">
    <location>
        <begin position="32"/>
        <end position="112"/>
    </location>
</feature>
<organism evidence="3 4">
    <name type="scientific">Nocardia huaxiensis</name>
    <dbReference type="NCBI Taxonomy" id="2755382"/>
    <lineage>
        <taxon>Bacteria</taxon>
        <taxon>Bacillati</taxon>
        <taxon>Actinomycetota</taxon>
        <taxon>Actinomycetes</taxon>
        <taxon>Mycobacteriales</taxon>
        <taxon>Nocardiaceae</taxon>
        <taxon>Nocardia</taxon>
    </lineage>
</organism>
<name>A0A7D6VCM5_9NOCA</name>
<evidence type="ECO:0000256" key="1">
    <source>
        <dbReference type="SAM" id="SignalP"/>
    </source>
</evidence>
<dbReference type="RefSeq" id="WP_181584405.1">
    <property type="nucleotide sequence ID" value="NZ_CP059399.1"/>
</dbReference>
<keyword evidence="4" id="KW-1185">Reference proteome</keyword>
<reference evidence="3 4" key="1">
    <citation type="submission" date="2020-07" db="EMBL/GenBank/DDBJ databases">
        <authorList>
            <person name="Zhuang K."/>
            <person name="Ran Y."/>
        </authorList>
    </citation>
    <scope>NUCLEOTIDE SEQUENCE [LARGE SCALE GENOMIC DNA]</scope>
    <source>
        <strain evidence="3 4">WCH-YHL-001</strain>
    </source>
</reference>
<keyword evidence="1" id="KW-0732">Signal</keyword>
<dbReference type="EMBL" id="CP059399">
    <property type="protein sequence ID" value="QLY33241.1"/>
    <property type="molecule type" value="Genomic_DNA"/>
</dbReference>
<evidence type="ECO:0000313" key="3">
    <source>
        <dbReference type="EMBL" id="QLY33241.1"/>
    </source>
</evidence>
<evidence type="ECO:0000259" key="2">
    <source>
        <dbReference type="Pfam" id="PF05305"/>
    </source>
</evidence>
<feature type="chain" id="PRO_5039532650" evidence="1">
    <location>
        <begin position="23"/>
        <end position="112"/>
    </location>
</feature>
<dbReference type="PROSITE" id="PS51257">
    <property type="entry name" value="PROKAR_LIPOPROTEIN"/>
    <property type="match status" value="1"/>
</dbReference>